<dbReference type="GO" id="GO:0003677">
    <property type="term" value="F:DNA binding"/>
    <property type="evidence" value="ECO:0007669"/>
    <property type="project" value="UniProtKB-KW"/>
</dbReference>
<keyword evidence="2" id="KW-0238">DNA-binding</keyword>
<dbReference type="InterPro" id="IPR010093">
    <property type="entry name" value="SinI_DNA-bd"/>
</dbReference>
<protein>
    <submittedName>
        <fullName evidence="2">Excisionase family DNA-binding protein</fullName>
    </submittedName>
</protein>
<name>A0ABU2SB24_9ACTN</name>
<dbReference type="NCBIfam" id="TIGR01764">
    <property type="entry name" value="excise"/>
    <property type="match status" value="1"/>
</dbReference>
<organism evidence="2 3">
    <name type="scientific">Streptomyces johnsoniae</name>
    <dbReference type="NCBI Taxonomy" id="3075532"/>
    <lineage>
        <taxon>Bacteria</taxon>
        <taxon>Bacillati</taxon>
        <taxon>Actinomycetota</taxon>
        <taxon>Actinomycetes</taxon>
        <taxon>Kitasatosporales</taxon>
        <taxon>Streptomycetaceae</taxon>
        <taxon>Streptomyces</taxon>
    </lineage>
</organism>
<sequence>MSTHDRLLTVAKAAERLGTSERFPRRLIAERRIAFVKVGRHVRIAESVLDAYIEAQTVQPAVRRARSRYGRAA</sequence>
<accession>A0ABU2SB24</accession>
<evidence type="ECO:0000259" key="1">
    <source>
        <dbReference type="Pfam" id="PF12728"/>
    </source>
</evidence>
<feature type="domain" description="Helix-turn-helix" evidence="1">
    <location>
        <begin position="7"/>
        <end position="56"/>
    </location>
</feature>
<dbReference type="Proteomes" id="UP001183615">
    <property type="component" value="Unassembled WGS sequence"/>
</dbReference>
<evidence type="ECO:0000313" key="3">
    <source>
        <dbReference type="Proteomes" id="UP001183615"/>
    </source>
</evidence>
<reference evidence="3" key="1">
    <citation type="submission" date="2023-07" db="EMBL/GenBank/DDBJ databases">
        <title>30 novel species of actinomycetes from the DSMZ collection.</title>
        <authorList>
            <person name="Nouioui I."/>
        </authorList>
    </citation>
    <scope>NUCLEOTIDE SEQUENCE [LARGE SCALE GENOMIC DNA]</scope>
    <source>
        <strain evidence="3">DSM 41886</strain>
    </source>
</reference>
<evidence type="ECO:0000313" key="2">
    <source>
        <dbReference type="EMBL" id="MDT0445049.1"/>
    </source>
</evidence>
<dbReference type="InterPro" id="IPR041657">
    <property type="entry name" value="HTH_17"/>
</dbReference>
<keyword evidence="3" id="KW-1185">Reference proteome</keyword>
<dbReference type="Pfam" id="PF12728">
    <property type="entry name" value="HTH_17"/>
    <property type="match status" value="1"/>
</dbReference>
<comment type="caution">
    <text evidence="2">The sequence shown here is derived from an EMBL/GenBank/DDBJ whole genome shotgun (WGS) entry which is preliminary data.</text>
</comment>
<proteinExistence type="predicted"/>
<dbReference type="EMBL" id="JAVREV010000012">
    <property type="protein sequence ID" value="MDT0445049.1"/>
    <property type="molecule type" value="Genomic_DNA"/>
</dbReference>
<gene>
    <name evidence="2" type="ORF">RM779_20930</name>
</gene>
<dbReference type="RefSeq" id="WP_311619457.1">
    <property type="nucleotide sequence ID" value="NZ_JAVREV010000012.1"/>
</dbReference>